<dbReference type="InterPro" id="IPR051287">
    <property type="entry name" value="TCR_variable_region"/>
</dbReference>
<name>A0A7J6DDM0_9TELE</name>
<dbReference type="GO" id="GO:0042101">
    <property type="term" value="C:T cell receptor complex"/>
    <property type="evidence" value="ECO:0007669"/>
    <property type="project" value="UniProtKB-KW"/>
</dbReference>
<dbReference type="InterPro" id="IPR036179">
    <property type="entry name" value="Ig-like_dom_sf"/>
</dbReference>
<dbReference type="InterPro" id="IPR013783">
    <property type="entry name" value="Ig-like_fold"/>
</dbReference>
<dbReference type="EMBL" id="JAAMOB010000002">
    <property type="protein sequence ID" value="KAF4117416.1"/>
    <property type="molecule type" value="Genomic_DNA"/>
</dbReference>
<evidence type="ECO:0000259" key="6">
    <source>
        <dbReference type="PROSITE" id="PS50835"/>
    </source>
</evidence>
<keyword evidence="1" id="KW-0732">Signal</keyword>
<evidence type="ECO:0000256" key="2">
    <source>
        <dbReference type="ARBA" id="ARBA00023130"/>
    </source>
</evidence>
<dbReference type="AlphaFoldDB" id="A0A7J6DDM0"/>
<feature type="domain" description="Ig-like" evidence="6">
    <location>
        <begin position="130"/>
        <end position="225"/>
    </location>
</feature>
<organism evidence="7 8">
    <name type="scientific">Onychostoma macrolepis</name>
    <dbReference type="NCBI Taxonomy" id="369639"/>
    <lineage>
        <taxon>Eukaryota</taxon>
        <taxon>Metazoa</taxon>
        <taxon>Chordata</taxon>
        <taxon>Craniata</taxon>
        <taxon>Vertebrata</taxon>
        <taxon>Euteleostomi</taxon>
        <taxon>Actinopterygii</taxon>
        <taxon>Neopterygii</taxon>
        <taxon>Teleostei</taxon>
        <taxon>Ostariophysi</taxon>
        <taxon>Cypriniformes</taxon>
        <taxon>Cyprinidae</taxon>
        <taxon>Acrossocheilinae</taxon>
        <taxon>Onychostoma</taxon>
    </lineage>
</organism>
<dbReference type="Gene3D" id="2.60.40.10">
    <property type="entry name" value="Immunoglobulins"/>
    <property type="match status" value="3"/>
</dbReference>
<dbReference type="InterPro" id="IPR013106">
    <property type="entry name" value="Ig_V-set"/>
</dbReference>
<dbReference type="Pfam" id="PF07686">
    <property type="entry name" value="V-set"/>
    <property type="match status" value="1"/>
</dbReference>
<gene>
    <name evidence="7" type="ORF">G5714_001969</name>
</gene>
<dbReference type="InterPro" id="IPR007110">
    <property type="entry name" value="Ig-like_dom"/>
</dbReference>
<proteinExistence type="predicted"/>
<reference evidence="7 8" key="1">
    <citation type="submission" date="2020-04" db="EMBL/GenBank/DDBJ databases">
        <title>Chromosome-level genome assembly of a cyprinid fish Onychostoma macrolepis by integration of Nanopore Sequencing, Bionano and Hi-C technology.</title>
        <authorList>
            <person name="Wang D."/>
        </authorList>
    </citation>
    <scope>NUCLEOTIDE SEQUENCE [LARGE SCALE GENOMIC DNA]</scope>
    <source>
        <strain evidence="7">SWU-2019</strain>
        <tissue evidence="7">Muscle</tissue>
    </source>
</reference>
<feature type="domain" description="Ig-like" evidence="6">
    <location>
        <begin position="47"/>
        <end position="86"/>
    </location>
</feature>
<dbReference type="GO" id="GO:0002250">
    <property type="term" value="P:adaptive immune response"/>
    <property type="evidence" value="ECO:0007669"/>
    <property type="project" value="UniProtKB-KW"/>
</dbReference>
<dbReference type="PROSITE" id="PS50835">
    <property type="entry name" value="IG_LIKE"/>
    <property type="match status" value="2"/>
</dbReference>
<evidence type="ECO:0000256" key="1">
    <source>
        <dbReference type="ARBA" id="ARBA00022729"/>
    </source>
</evidence>
<evidence type="ECO:0000313" key="7">
    <source>
        <dbReference type="EMBL" id="KAF4117416.1"/>
    </source>
</evidence>
<evidence type="ECO:0000256" key="3">
    <source>
        <dbReference type="ARBA" id="ARBA00023170"/>
    </source>
</evidence>
<evidence type="ECO:0000313" key="8">
    <source>
        <dbReference type="Proteomes" id="UP000579812"/>
    </source>
</evidence>
<dbReference type="SMART" id="SM00409">
    <property type="entry name" value="IG"/>
    <property type="match status" value="1"/>
</dbReference>
<dbReference type="SUPFAM" id="SSF48726">
    <property type="entry name" value="Immunoglobulin"/>
    <property type="match status" value="3"/>
</dbReference>
<keyword evidence="2" id="KW-1064">Adaptive immunity</keyword>
<sequence length="236" mass="26350">MFFETILKSEPALRLTAAADKAAKSMNLTIYSTEVKDSAVYYCALEPTVTGNTTTLYKNRHVLSGRDVTLSCNYSGNVRSLQWYRQHPGSKPEHLIMFFETILKSEPALRLTAAADKAAKKNAGEDVIKPVLTEKQVLEGKDVTLICSYTVTVQSLQWYRQYPGSKPEHLIMFFETILKSEPALRLTAAADKAAKSMNLTISSTEVKDSAVYYCALQPTVTGNTTALYKNRVRKYI</sequence>
<evidence type="ECO:0000256" key="5">
    <source>
        <dbReference type="ARBA" id="ARBA00043266"/>
    </source>
</evidence>
<evidence type="ECO:0000256" key="4">
    <source>
        <dbReference type="ARBA" id="ARBA00023319"/>
    </source>
</evidence>
<dbReference type="PANTHER" id="PTHR19367:SF18">
    <property type="entry name" value="T CELL RECEPTOR ALPHA VARIABLE 16"/>
    <property type="match status" value="1"/>
</dbReference>
<dbReference type="Proteomes" id="UP000579812">
    <property type="component" value="Unassembled WGS sequence"/>
</dbReference>
<comment type="caution">
    <text evidence="7">The sequence shown here is derived from an EMBL/GenBank/DDBJ whole genome shotgun (WGS) entry which is preliminary data.</text>
</comment>
<keyword evidence="8" id="KW-1185">Reference proteome</keyword>
<dbReference type="InterPro" id="IPR003599">
    <property type="entry name" value="Ig_sub"/>
</dbReference>
<dbReference type="SMART" id="SM00406">
    <property type="entry name" value="IGv"/>
    <property type="match status" value="1"/>
</dbReference>
<keyword evidence="4" id="KW-0393">Immunoglobulin domain</keyword>
<keyword evidence="5" id="KW-1279">T cell receptor</keyword>
<accession>A0A7J6DDM0</accession>
<keyword evidence="3" id="KW-0675">Receptor</keyword>
<keyword evidence="5" id="KW-0391">Immunity</keyword>
<dbReference type="PANTHER" id="PTHR19367">
    <property type="entry name" value="T-CELL RECEPTOR ALPHA CHAIN V REGION"/>
    <property type="match status" value="1"/>
</dbReference>
<protein>
    <recommendedName>
        <fullName evidence="6">Ig-like domain-containing protein</fullName>
    </recommendedName>
</protein>